<dbReference type="RefSeq" id="WP_110518488.1">
    <property type="nucleotide sequence ID" value="NZ_PDOF01000001.1"/>
</dbReference>
<keyword evidence="1" id="KW-0489">Methyltransferase</keyword>
<evidence type="ECO:0000256" key="1">
    <source>
        <dbReference type="ARBA" id="ARBA00022603"/>
    </source>
</evidence>
<dbReference type="EMBL" id="PDOF01000001">
    <property type="protein sequence ID" value="PYZ98528.1"/>
    <property type="molecule type" value="Genomic_DNA"/>
</dbReference>
<protein>
    <recommendedName>
        <fullName evidence="3">Methyltransferase domain-containing protein</fullName>
    </recommendedName>
</protein>
<evidence type="ECO:0000256" key="2">
    <source>
        <dbReference type="ARBA" id="ARBA00022679"/>
    </source>
</evidence>
<dbReference type="InterPro" id="IPR029063">
    <property type="entry name" value="SAM-dependent_MTases_sf"/>
</dbReference>
<dbReference type="InterPro" id="IPR041698">
    <property type="entry name" value="Methyltransf_25"/>
</dbReference>
<name>A0A2W0HXN2_9BACI</name>
<comment type="caution">
    <text evidence="4">The sequence shown here is derived from an EMBL/GenBank/DDBJ whole genome shotgun (WGS) entry which is preliminary data.</text>
</comment>
<organism evidence="4 5">
    <name type="scientific">Alteribacter lacisalsi</name>
    <dbReference type="NCBI Taxonomy" id="2045244"/>
    <lineage>
        <taxon>Bacteria</taxon>
        <taxon>Bacillati</taxon>
        <taxon>Bacillota</taxon>
        <taxon>Bacilli</taxon>
        <taxon>Bacillales</taxon>
        <taxon>Bacillaceae</taxon>
        <taxon>Alteribacter</taxon>
    </lineage>
</organism>
<accession>A0A2W0HXN2</accession>
<proteinExistence type="predicted"/>
<sequence length="329" mass="37139">MVKEIQKFWQARNWMKSNESFLTTWHAHVGYKLDLFDSFAGGAKVQEVAARDELNGQLLLRWVEVGLEVGHLKKTVTGKVKSKKKMVKFVSAKSKDSVGILLREMMELHIPTLMQYPDLMKNNEQLSYLEDKFANVVAETSALLEKASVPPMIKWVNKYKPGNIVDFGCGYGGYLKKIRDADDQVTLTGIEISKEVADEAAEKLKSRRIEVRNEDMQEFLNSGEQVDMVMLHNLLYYYPPEDRPALFKDVASILSDKGTVTVISPLTDSGHGQTFAAAFNTFMTAHKNLYPLPTEKEIEEAAKEAGLKVKMSKPIIKEGGWFLVGLEKK</sequence>
<feature type="domain" description="Methyltransferase" evidence="3">
    <location>
        <begin position="164"/>
        <end position="258"/>
    </location>
</feature>
<dbReference type="CDD" id="cd02440">
    <property type="entry name" value="AdoMet_MTases"/>
    <property type="match status" value="1"/>
</dbReference>
<dbReference type="Gene3D" id="3.40.50.150">
    <property type="entry name" value="Vaccinia Virus protein VP39"/>
    <property type="match status" value="1"/>
</dbReference>
<dbReference type="PANTHER" id="PTHR43861">
    <property type="entry name" value="TRANS-ACONITATE 2-METHYLTRANSFERASE-RELATED"/>
    <property type="match status" value="1"/>
</dbReference>
<dbReference type="GO" id="GO:0032259">
    <property type="term" value="P:methylation"/>
    <property type="evidence" value="ECO:0007669"/>
    <property type="project" value="UniProtKB-KW"/>
</dbReference>
<evidence type="ECO:0000313" key="5">
    <source>
        <dbReference type="Proteomes" id="UP000248066"/>
    </source>
</evidence>
<gene>
    <name evidence="4" type="ORF">CR205_08060</name>
</gene>
<dbReference type="Pfam" id="PF13649">
    <property type="entry name" value="Methyltransf_25"/>
    <property type="match status" value="1"/>
</dbReference>
<reference evidence="4 5" key="1">
    <citation type="submission" date="2017-10" db="EMBL/GenBank/DDBJ databases">
        <title>Bacillus sp. nov., a halophilic bacterium isolated from a Yangshapao Lake.</title>
        <authorList>
            <person name="Wang H."/>
        </authorList>
    </citation>
    <scope>NUCLEOTIDE SEQUENCE [LARGE SCALE GENOMIC DNA]</scope>
    <source>
        <strain evidence="4 5">YSP-3</strain>
    </source>
</reference>
<keyword evidence="5" id="KW-1185">Reference proteome</keyword>
<dbReference type="PANTHER" id="PTHR43861:SF1">
    <property type="entry name" value="TRANS-ACONITATE 2-METHYLTRANSFERASE"/>
    <property type="match status" value="1"/>
</dbReference>
<dbReference type="Proteomes" id="UP000248066">
    <property type="component" value="Unassembled WGS sequence"/>
</dbReference>
<keyword evidence="2" id="KW-0808">Transferase</keyword>
<dbReference type="SUPFAM" id="SSF53335">
    <property type="entry name" value="S-adenosyl-L-methionine-dependent methyltransferases"/>
    <property type="match status" value="1"/>
</dbReference>
<dbReference type="AlphaFoldDB" id="A0A2W0HXN2"/>
<dbReference type="GO" id="GO:0008168">
    <property type="term" value="F:methyltransferase activity"/>
    <property type="evidence" value="ECO:0007669"/>
    <property type="project" value="UniProtKB-KW"/>
</dbReference>
<evidence type="ECO:0000313" key="4">
    <source>
        <dbReference type="EMBL" id="PYZ98528.1"/>
    </source>
</evidence>
<evidence type="ECO:0000259" key="3">
    <source>
        <dbReference type="Pfam" id="PF13649"/>
    </source>
</evidence>